<keyword evidence="1" id="KW-0175">Coiled coil</keyword>
<dbReference type="Pfam" id="PF13180">
    <property type="entry name" value="PDZ_2"/>
    <property type="match status" value="1"/>
</dbReference>
<accession>A0A7S0CY90</accession>
<feature type="region of interest" description="Disordered" evidence="2">
    <location>
        <begin position="96"/>
        <end position="121"/>
    </location>
</feature>
<feature type="compositionally biased region" description="Basic and acidic residues" evidence="2">
    <location>
        <begin position="10"/>
        <end position="21"/>
    </location>
</feature>
<organism evidence="5">
    <name type="scientific">Amorphochlora amoebiformis</name>
    <dbReference type="NCBI Taxonomy" id="1561963"/>
    <lineage>
        <taxon>Eukaryota</taxon>
        <taxon>Sar</taxon>
        <taxon>Rhizaria</taxon>
        <taxon>Cercozoa</taxon>
        <taxon>Chlorarachniophyceae</taxon>
        <taxon>Amorphochlora</taxon>
    </lineage>
</organism>
<dbReference type="PROSITE" id="PS50106">
    <property type="entry name" value="PDZ"/>
    <property type="match status" value="1"/>
</dbReference>
<dbReference type="AlphaFoldDB" id="A0A7S0CY90"/>
<dbReference type="Gene3D" id="2.30.42.10">
    <property type="match status" value="1"/>
</dbReference>
<keyword evidence="3" id="KW-0472">Membrane</keyword>
<dbReference type="CDD" id="cd06779">
    <property type="entry name" value="cpPDZ_Deg_HtrA-like"/>
    <property type="match status" value="1"/>
</dbReference>
<dbReference type="SUPFAM" id="SSF50156">
    <property type="entry name" value="PDZ domain-like"/>
    <property type="match status" value="1"/>
</dbReference>
<feature type="coiled-coil region" evidence="1">
    <location>
        <begin position="220"/>
        <end position="247"/>
    </location>
</feature>
<feature type="region of interest" description="Disordered" evidence="2">
    <location>
        <begin position="262"/>
        <end position="296"/>
    </location>
</feature>
<feature type="domain" description="PDZ" evidence="4">
    <location>
        <begin position="361"/>
        <end position="416"/>
    </location>
</feature>
<proteinExistence type="predicted"/>
<gene>
    <name evidence="5" type="ORF">LAMO00422_LOCUS4451</name>
</gene>
<reference evidence="5" key="1">
    <citation type="submission" date="2021-01" db="EMBL/GenBank/DDBJ databases">
        <authorList>
            <person name="Corre E."/>
            <person name="Pelletier E."/>
            <person name="Niang G."/>
            <person name="Scheremetjew M."/>
            <person name="Finn R."/>
            <person name="Kale V."/>
            <person name="Holt S."/>
            <person name="Cochrane G."/>
            <person name="Meng A."/>
            <person name="Brown T."/>
            <person name="Cohen L."/>
        </authorList>
    </citation>
    <scope>NUCLEOTIDE SEQUENCE</scope>
    <source>
        <strain evidence="5">CCMP2058</strain>
    </source>
</reference>
<sequence length="506" mass="56782">MPSPTRRSRSSTDGETSKTKTGESGVGNMKESIGFFALGGIFLALAVSSGSALWWIASALLILSFLHNYRPDVIFYAKHKIYTLFEKSKPSLRKISQSSSFVEASPPTPGPPDNATPASPAPLQVSERLEIDEKLKEQINEMLRIGIEDALRQKQEEEAMLAIQEAKLADDVKRHLEDIDEGKDQHEKEPKEETSNFRTEVLNEVRMHQAMSDRGLKEVREDTKEKIQALRESLEKKLKEMSFLVNKRILDITNPMKERIESLREQGQSAEADPSEDLRERVSDLERRTKEIQPDERDSSIEGAILDLRSELSKLAVDVKLLSHQFSHNRMAIVEEEKSTKTGMGSISRGCERAQQQAKLRLSVLKPFIGIIIHTGLTLTKSGVPIASVVTGSPAAEAGLVQGDIIEKLDGEQAQNSRLVMHALRDKRPGDKISMKIRRGFEEKDIELSVGTPDVSKQELNVLIRHAKGDFSNGTPLNVSPTYSRAVRNFRRFEFLKHRQSRDGKL</sequence>
<feature type="coiled-coil region" evidence="1">
    <location>
        <begin position="147"/>
        <end position="189"/>
    </location>
</feature>
<dbReference type="InterPro" id="IPR001478">
    <property type="entry name" value="PDZ"/>
</dbReference>
<keyword evidence="3" id="KW-1133">Transmembrane helix</keyword>
<evidence type="ECO:0000313" key="5">
    <source>
        <dbReference type="EMBL" id="CAD8437410.1"/>
    </source>
</evidence>
<name>A0A7S0CY90_9EUKA</name>
<dbReference type="InterPro" id="IPR036034">
    <property type="entry name" value="PDZ_sf"/>
</dbReference>
<feature type="compositionally biased region" description="Basic and acidic residues" evidence="2">
    <location>
        <begin position="276"/>
        <end position="296"/>
    </location>
</feature>
<feature type="region of interest" description="Disordered" evidence="2">
    <location>
        <begin position="1"/>
        <end position="25"/>
    </location>
</feature>
<evidence type="ECO:0000256" key="1">
    <source>
        <dbReference type="SAM" id="Coils"/>
    </source>
</evidence>
<dbReference type="EMBL" id="HBEM01006364">
    <property type="protein sequence ID" value="CAD8437410.1"/>
    <property type="molecule type" value="Transcribed_RNA"/>
</dbReference>
<evidence type="ECO:0000259" key="4">
    <source>
        <dbReference type="PROSITE" id="PS50106"/>
    </source>
</evidence>
<evidence type="ECO:0000256" key="2">
    <source>
        <dbReference type="SAM" id="MobiDB-lite"/>
    </source>
</evidence>
<dbReference type="SMART" id="SM00228">
    <property type="entry name" value="PDZ"/>
    <property type="match status" value="1"/>
</dbReference>
<evidence type="ECO:0000256" key="3">
    <source>
        <dbReference type="SAM" id="Phobius"/>
    </source>
</evidence>
<protein>
    <recommendedName>
        <fullName evidence="4">PDZ domain-containing protein</fullName>
    </recommendedName>
</protein>
<keyword evidence="3" id="KW-0812">Transmembrane</keyword>
<feature type="transmembrane region" description="Helical" evidence="3">
    <location>
        <begin position="33"/>
        <end position="66"/>
    </location>
</feature>